<dbReference type="GeneID" id="87867576"/>
<dbReference type="Proteomes" id="UP001278500">
    <property type="component" value="Unassembled WGS sequence"/>
</dbReference>
<evidence type="ECO:0000313" key="1">
    <source>
        <dbReference type="EMBL" id="KAK3352062.1"/>
    </source>
</evidence>
<comment type="caution">
    <text evidence="1">The sequence shown here is derived from an EMBL/GenBank/DDBJ whole genome shotgun (WGS) entry which is preliminary data.</text>
</comment>
<name>A0AAE0JN63_9PEZI</name>
<dbReference type="RefSeq" id="XP_062685357.1">
    <property type="nucleotide sequence ID" value="XM_062830422.1"/>
</dbReference>
<accession>A0AAE0JN63</accession>
<keyword evidence="2" id="KW-1185">Reference proteome</keyword>
<sequence>MCFLRSLLARVSPSEQADSFTEVIVHPYLDSAASNTWQPAYKDLRALSLISKTFTNAAQRALFKVAVVNTSMPSASSRFGVQCDRTRKYTPPLRQNRGPWYNLFLSPFNSWSNIAPNQP</sequence>
<reference evidence="1" key="2">
    <citation type="submission" date="2023-06" db="EMBL/GenBank/DDBJ databases">
        <authorList>
            <consortium name="Lawrence Berkeley National Laboratory"/>
            <person name="Haridas S."/>
            <person name="Hensen N."/>
            <person name="Bonometti L."/>
            <person name="Westerberg I."/>
            <person name="Brannstrom I.O."/>
            <person name="Guillou S."/>
            <person name="Cros-Aarteil S."/>
            <person name="Calhoun S."/>
            <person name="Kuo A."/>
            <person name="Mondo S."/>
            <person name="Pangilinan J."/>
            <person name="Riley R."/>
            <person name="Labutti K."/>
            <person name="Andreopoulos B."/>
            <person name="Lipzen A."/>
            <person name="Chen C."/>
            <person name="Yanf M."/>
            <person name="Daum C."/>
            <person name="Ng V."/>
            <person name="Clum A."/>
            <person name="Steindorff A."/>
            <person name="Ohm R."/>
            <person name="Martin F."/>
            <person name="Silar P."/>
            <person name="Natvig D."/>
            <person name="Lalanne C."/>
            <person name="Gautier V."/>
            <person name="Ament-Velasquez S.L."/>
            <person name="Kruys A."/>
            <person name="Hutchinson M.I."/>
            <person name="Powell A.J."/>
            <person name="Barry K."/>
            <person name="Miller A.N."/>
            <person name="Grigoriev I.V."/>
            <person name="Debuchy R."/>
            <person name="Gladieux P."/>
            <person name="Thoren M.H."/>
            <person name="Johannesson H."/>
        </authorList>
    </citation>
    <scope>NUCLEOTIDE SEQUENCE</scope>
    <source>
        <strain evidence="1">CBS 560.94</strain>
    </source>
</reference>
<dbReference type="AlphaFoldDB" id="A0AAE0JN63"/>
<dbReference type="EMBL" id="JAUEPP010000002">
    <property type="protein sequence ID" value="KAK3352062.1"/>
    <property type="molecule type" value="Genomic_DNA"/>
</dbReference>
<protein>
    <submittedName>
        <fullName evidence="1">Uncharacterized protein</fullName>
    </submittedName>
</protein>
<reference evidence="1" key="1">
    <citation type="journal article" date="2023" name="Mol. Phylogenet. Evol.">
        <title>Genome-scale phylogeny and comparative genomics of the fungal order Sordariales.</title>
        <authorList>
            <person name="Hensen N."/>
            <person name="Bonometti L."/>
            <person name="Westerberg I."/>
            <person name="Brannstrom I.O."/>
            <person name="Guillou S."/>
            <person name="Cros-Aarteil S."/>
            <person name="Calhoun S."/>
            <person name="Haridas S."/>
            <person name="Kuo A."/>
            <person name="Mondo S."/>
            <person name="Pangilinan J."/>
            <person name="Riley R."/>
            <person name="LaButti K."/>
            <person name="Andreopoulos B."/>
            <person name="Lipzen A."/>
            <person name="Chen C."/>
            <person name="Yan M."/>
            <person name="Daum C."/>
            <person name="Ng V."/>
            <person name="Clum A."/>
            <person name="Steindorff A."/>
            <person name="Ohm R.A."/>
            <person name="Martin F."/>
            <person name="Silar P."/>
            <person name="Natvig D.O."/>
            <person name="Lalanne C."/>
            <person name="Gautier V."/>
            <person name="Ament-Velasquez S.L."/>
            <person name="Kruys A."/>
            <person name="Hutchinson M.I."/>
            <person name="Powell A.J."/>
            <person name="Barry K."/>
            <person name="Miller A.N."/>
            <person name="Grigoriev I.V."/>
            <person name="Debuchy R."/>
            <person name="Gladieux P."/>
            <person name="Hiltunen Thoren M."/>
            <person name="Johannesson H."/>
        </authorList>
    </citation>
    <scope>NUCLEOTIDE SEQUENCE</scope>
    <source>
        <strain evidence="1">CBS 560.94</strain>
    </source>
</reference>
<proteinExistence type="predicted"/>
<evidence type="ECO:0000313" key="2">
    <source>
        <dbReference type="Proteomes" id="UP001278500"/>
    </source>
</evidence>
<organism evidence="1 2">
    <name type="scientific">Neurospora tetraspora</name>
    <dbReference type="NCBI Taxonomy" id="94610"/>
    <lineage>
        <taxon>Eukaryota</taxon>
        <taxon>Fungi</taxon>
        <taxon>Dikarya</taxon>
        <taxon>Ascomycota</taxon>
        <taxon>Pezizomycotina</taxon>
        <taxon>Sordariomycetes</taxon>
        <taxon>Sordariomycetidae</taxon>
        <taxon>Sordariales</taxon>
        <taxon>Sordariaceae</taxon>
        <taxon>Neurospora</taxon>
    </lineage>
</organism>
<gene>
    <name evidence="1" type="ORF">B0H65DRAFT_569725</name>
</gene>